<keyword evidence="2" id="KW-0560">Oxidoreductase</keyword>
<organism evidence="3 4">
    <name type="scientific">Sphaerotilus mobilis</name>
    <dbReference type="NCBI Taxonomy" id="47994"/>
    <lineage>
        <taxon>Bacteria</taxon>
        <taxon>Pseudomonadati</taxon>
        <taxon>Pseudomonadota</taxon>
        <taxon>Betaproteobacteria</taxon>
        <taxon>Burkholderiales</taxon>
        <taxon>Sphaerotilaceae</taxon>
        <taxon>Sphaerotilus</taxon>
    </lineage>
</organism>
<dbReference type="OrthoDB" id="9788235at2"/>
<dbReference type="Proteomes" id="UP000293433">
    <property type="component" value="Unassembled WGS sequence"/>
</dbReference>
<dbReference type="InterPro" id="IPR020904">
    <property type="entry name" value="Sc_DH/Rdtase_CS"/>
</dbReference>
<evidence type="ECO:0000313" key="3">
    <source>
        <dbReference type="EMBL" id="RZS57208.1"/>
    </source>
</evidence>
<dbReference type="GO" id="GO:0016491">
    <property type="term" value="F:oxidoreductase activity"/>
    <property type="evidence" value="ECO:0007669"/>
    <property type="project" value="UniProtKB-KW"/>
</dbReference>
<name>A0A4Q7LT46_9BURK</name>
<dbReference type="CDD" id="cd05233">
    <property type="entry name" value="SDR_c"/>
    <property type="match status" value="1"/>
</dbReference>
<dbReference type="AlphaFoldDB" id="A0A4Q7LT46"/>
<dbReference type="FunFam" id="3.40.50.720:FF:000084">
    <property type="entry name" value="Short-chain dehydrogenase reductase"/>
    <property type="match status" value="1"/>
</dbReference>
<dbReference type="EMBL" id="SGWV01000008">
    <property type="protein sequence ID" value="RZS57208.1"/>
    <property type="molecule type" value="Genomic_DNA"/>
</dbReference>
<dbReference type="RefSeq" id="WP_130481606.1">
    <property type="nucleotide sequence ID" value="NZ_SGWV01000008.1"/>
</dbReference>
<evidence type="ECO:0000256" key="2">
    <source>
        <dbReference type="ARBA" id="ARBA00023002"/>
    </source>
</evidence>
<reference evidence="3 4" key="1">
    <citation type="submission" date="2019-02" db="EMBL/GenBank/DDBJ databases">
        <title>Genomic Encyclopedia of Type Strains, Phase IV (KMG-IV): sequencing the most valuable type-strain genomes for metagenomic binning, comparative biology and taxonomic classification.</title>
        <authorList>
            <person name="Goeker M."/>
        </authorList>
    </citation>
    <scope>NUCLEOTIDE SEQUENCE [LARGE SCALE GENOMIC DNA]</scope>
    <source>
        <strain evidence="3 4">DSM 10617</strain>
    </source>
</reference>
<dbReference type="InterPro" id="IPR002347">
    <property type="entry name" value="SDR_fam"/>
</dbReference>
<proteinExistence type="inferred from homology"/>
<comment type="similarity">
    <text evidence="1">Belongs to the short-chain dehydrogenases/reductases (SDR) family.</text>
</comment>
<dbReference type="Pfam" id="PF13561">
    <property type="entry name" value="adh_short_C2"/>
    <property type="match status" value="1"/>
</dbReference>
<dbReference type="InterPro" id="IPR036291">
    <property type="entry name" value="NAD(P)-bd_dom_sf"/>
</dbReference>
<gene>
    <name evidence="3" type="ORF">EV685_1776</name>
</gene>
<dbReference type="PANTHER" id="PTHR24321:SF8">
    <property type="entry name" value="ESTRADIOL 17-BETA-DEHYDROGENASE 8-RELATED"/>
    <property type="match status" value="1"/>
</dbReference>
<dbReference type="Gene3D" id="3.40.50.720">
    <property type="entry name" value="NAD(P)-binding Rossmann-like Domain"/>
    <property type="match status" value="1"/>
</dbReference>
<dbReference type="PRINTS" id="PR00080">
    <property type="entry name" value="SDRFAMILY"/>
</dbReference>
<evidence type="ECO:0000313" key="4">
    <source>
        <dbReference type="Proteomes" id="UP000293433"/>
    </source>
</evidence>
<dbReference type="SUPFAM" id="SSF51735">
    <property type="entry name" value="NAD(P)-binding Rossmann-fold domains"/>
    <property type="match status" value="1"/>
</dbReference>
<keyword evidence="4" id="KW-1185">Reference proteome</keyword>
<accession>A0A4Q7LT46</accession>
<dbReference type="PROSITE" id="PS00061">
    <property type="entry name" value="ADH_SHORT"/>
    <property type="match status" value="1"/>
</dbReference>
<sequence length="264" mass="27883">MDLHLAGKPVIVTGGGAGIGAAISRALAQEGAVPVIFGRAPLAPDFDAELRALQPDFSFHQVELTDEAACTRAVADAVARHGGISGLVNNAGVNDHVGLEAGREAFLGSIDRNLTHVYVMAHLCLPHLRASHGAIVNIGSKTSLTGQGDTSGYTASKGAMLGLTREWAVALRGDAIRVNAVVVAEVLTPMYERELAKMPDPQATRQAIERRIPLGQRFTTAQEIADTVVFLLSDRASHTTGQWLLVDGGYTHLDRALDGPAQRT</sequence>
<protein>
    <submittedName>
        <fullName evidence="3">L-fucose dehydrogenase</fullName>
    </submittedName>
</protein>
<evidence type="ECO:0000256" key="1">
    <source>
        <dbReference type="ARBA" id="ARBA00006484"/>
    </source>
</evidence>
<dbReference type="PANTHER" id="PTHR24321">
    <property type="entry name" value="DEHYDROGENASES, SHORT CHAIN"/>
    <property type="match status" value="1"/>
</dbReference>
<dbReference type="NCBIfam" id="NF006384">
    <property type="entry name" value="PRK08628.1"/>
    <property type="match status" value="1"/>
</dbReference>
<dbReference type="PRINTS" id="PR00081">
    <property type="entry name" value="GDHRDH"/>
</dbReference>
<comment type="caution">
    <text evidence="3">The sequence shown here is derived from an EMBL/GenBank/DDBJ whole genome shotgun (WGS) entry which is preliminary data.</text>
</comment>